<protein>
    <recommendedName>
        <fullName evidence="5">Transmembrane protein</fullName>
    </recommendedName>
</protein>
<dbReference type="AlphaFoldDB" id="A0AAN5IBG8"/>
<keyword evidence="2" id="KW-1133">Transmembrane helix</keyword>
<accession>A0AAN5IBG8</accession>
<evidence type="ECO:0000256" key="2">
    <source>
        <dbReference type="SAM" id="Phobius"/>
    </source>
</evidence>
<name>A0AAN5IBG8_9BILA</name>
<evidence type="ECO:0000313" key="4">
    <source>
        <dbReference type="Proteomes" id="UP001328107"/>
    </source>
</evidence>
<evidence type="ECO:0000313" key="3">
    <source>
        <dbReference type="EMBL" id="GMR59952.1"/>
    </source>
</evidence>
<keyword evidence="2" id="KW-0812">Transmembrane</keyword>
<proteinExistence type="predicted"/>
<evidence type="ECO:0008006" key="5">
    <source>
        <dbReference type="Google" id="ProtNLM"/>
    </source>
</evidence>
<organism evidence="3 4">
    <name type="scientific">Pristionchus mayeri</name>
    <dbReference type="NCBI Taxonomy" id="1317129"/>
    <lineage>
        <taxon>Eukaryota</taxon>
        <taxon>Metazoa</taxon>
        <taxon>Ecdysozoa</taxon>
        <taxon>Nematoda</taxon>
        <taxon>Chromadorea</taxon>
        <taxon>Rhabditida</taxon>
        <taxon>Rhabditina</taxon>
        <taxon>Diplogasteromorpha</taxon>
        <taxon>Diplogasteroidea</taxon>
        <taxon>Neodiplogasteridae</taxon>
        <taxon>Pristionchus</taxon>
    </lineage>
</organism>
<feature type="compositionally biased region" description="Low complexity" evidence="1">
    <location>
        <begin position="157"/>
        <end position="175"/>
    </location>
</feature>
<dbReference type="EMBL" id="BTRK01000006">
    <property type="protein sequence ID" value="GMR59952.1"/>
    <property type="molecule type" value="Genomic_DNA"/>
</dbReference>
<feature type="region of interest" description="Disordered" evidence="1">
    <location>
        <begin position="91"/>
        <end position="111"/>
    </location>
</feature>
<keyword evidence="4" id="KW-1185">Reference proteome</keyword>
<reference evidence="4" key="1">
    <citation type="submission" date="2022-10" db="EMBL/GenBank/DDBJ databases">
        <title>Genome assembly of Pristionchus species.</title>
        <authorList>
            <person name="Yoshida K."/>
            <person name="Sommer R.J."/>
        </authorList>
    </citation>
    <scope>NUCLEOTIDE SEQUENCE [LARGE SCALE GENOMIC DNA]</scope>
    <source>
        <strain evidence="4">RS5460</strain>
    </source>
</reference>
<dbReference type="Proteomes" id="UP001328107">
    <property type="component" value="Unassembled WGS sequence"/>
</dbReference>
<comment type="caution">
    <text evidence="3">The sequence shown here is derived from an EMBL/GenBank/DDBJ whole genome shotgun (WGS) entry which is preliminary data.</text>
</comment>
<feature type="transmembrane region" description="Helical" evidence="2">
    <location>
        <begin position="63"/>
        <end position="85"/>
    </location>
</feature>
<feature type="region of interest" description="Disordered" evidence="1">
    <location>
        <begin position="147"/>
        <end position="199"/>
    </location>
</feature>
<sequence>MSIAQLDFFAPPFDSSLNEVGWIHRRIDQLQPVHSESGSMEESYESEYYYASTPSTAHREPEWVTFATPICIGIAILICFAKIMCRNCTSSSERNGRDHRGDSLSSENSQQHWFVRSQQQFAQNSGIPPMIDAFFPAPPKYEDVMRAKEEESLESGSTPPRYSIPSSISSTVTNSGDESPSENDAPPDYSTMARPPTARRITVATTSIDDCRPMEVVVVRTSGRDNHAYTTDLDPAPSSSSSPITRDGARPVVLAVENLPEEGEWETARC</sequence>
<feature type="region of interest" description="Disordered" evidence="1">
    <location>
        <begin position="222"/>
        <end position="249"/>
    </location>
</feature>
<keyword evidence="2" id="KW-0472">Membrane</keyword>
<gene>
    <name evidence="3" type="ORF">PMAYCL1PPCAC_30147</name>
</gene>
<evidence type="ECO:0000256" key="1">
    <source>
        <dbReference type="SAM" id="MobiDB-lite"/>
    </source>
</evidence>